<dbReference type="GO" id="GO:0033013">
    <property type="term" value="P:tetrapyrrole metabolic process"/>
    <property type="evidence" value="ECO:0007669"/>
    <property type="project" value="UniProtKB-ARBA"/>
</dbReference>
<comment type="similarity">
    <text evidence="2">Belongs to the TspO/BZRP family.</text>
</comment>
<dbReference type="PANTHER" id="PTHR10057">
    <property type="entry name" value="PERIPHERAL-TYPE BENZODIAZEPINE RECEPTOR"/>
    <property type="match status" value="1"/>
</dbReference>
<dbReference type="Pfam" id="PF03073">
    <property type="entry name" value="TspO_MBR"/>
    <property type="match status" value="1"/>
</dbReference>
<keyword evidence="4 6" id="KW-1133">Transmembrane helix</keyword>
<keyword evidence="8" id="KW-1185">Reference proteome</keyword>
<dbReference type="Gene3D" id="1.20.1260.100">
    <property type="entry name" value="TspO/MBR protein"/>
    <property type="match status" value="1"/>
</dbReference>
<name>A0A1U7JJ58_9HYPH</name>
<dbReference type="InterPro" id="IPR038330">
    <property type="entry name" value="TspO/MBR-related_sf"/>
</dbReference>
<evidence type="ECO:0000256" key="1">
    <source>
        <dbReference type="ARBA" id="ARBA00004141"/>
    </source>
</evidence>
<dbReference type="GO" id="GO:0016020">
    <property type="term" value="C:membrane"/>
    <property type="evidence" value="ECO:0007669"/>
    <property type="project" value="UniProtKB-SubCell"/>
</dbReference>
<dbReference type="Proteomes" id="UP000185783">
    <property type="component" value="Unassembled WGS sequence"/>
</dbReference>
<sequence>MCYAAAIYGGVVTAPAIPEWYAGLTKPWFSPPNWLFAPVWTTLYAMIAAAIWIAVEFDRSGAEKAQKLRLQLLFVFQMVLNGLWSWAFFGQKSPAIALAILAILLLTGIVTLRIFASRRPLAAWLFLPYVVWLSFAGLLNAAIVRLN</sequence>
<dbReference type="PIRSF" id="PIRSF005859">
    <property type="entry name" value="PBR"/>
    <property type="match status" value="1"/>
</dbReference>
<gene>
    <name evidence="7" type="ORF">A3843_09655</name>
</gene>
<feature type="transmembrane region" description="Helical" evidence="6">
    <location>
        <begin position="123"/>
        <end position="144"/>
    </location>
</feature>
<dbReference type="OrthoDB" id="9795496at2"/>
<evidence type="ECO:0000313" key="7">
    <source>
        <dbReference type="EMBL" id="OKL44722.1"/>
    </source>
</evidence>
<organism evidence="7 8">
    <name type="scientific">Pseudovibrio exalbescens</name>
    <dbReference type="NCBI Taxonomy" id="197461"/>
    <lineage>
        <taxon>Bacteria</taxon>
        <taxon>Pseudomonadati</taxon>
        <taxon>Pseudomonadota</taxon>
        <taxon>Alphaproteobacteria</taxon>
        <taxon>Hyphomicrobiales</taxon>
        <taxon>Stappiaceae</taxon>
        <taxon>Pseudovibrio</taxon>
    </lineage>
</organism>
<protein>
    <submittedName>
        <fullName evidence="7">TspO protein</fullName>
    </submittedName>
</protein>
<evidence type="ECO:0000256" key="2">
    <source>
        <dbReference type="ARBA" id="ARBA00007524"/>
    </source>
</evidence>
<dbReference type="AlphaFoldDB" id="A0A1U7JJ58"/>
<dbReference type="STRING" id="197461.A3843_09655"/>
<comment type="subcellular location">
    <subcellularLocation>
        <location evidence="1">Membrane</location>
        <topology evidence="1">Multi-pass membrane protein</topology>
    </subcellularLocation>
</comment>
<evidence type="ECO:0000313" key="8">
    <source>
        <dbReference type="Proteomes" id="UP000185783"/>
    </source>
</evidence>
<evidence type="ECO:0000256" key="3">
    <source>
        <dbReference type="ARBA" id="ARBA00022692"/>
    </source>
</evidence>
<proteinExistence type="inferred from homology"/>
<dbReference type="EMBL" id="LVVZ01000014">
    <property type="protein sequence ID" value="OKL44722.1"/>
    <property type="molecule type" value="Genomic_DNA"/>
</dbReference>
<accession>A0A1U7JJ58</accession>
<keyword evidence="3 6" id="KW-0812">Transmembrane</keyword>
<keyword evidence="5 6" id="KW-0472">Membrane</keyword>
<evidence type="ECO:0000256" key="4">
    <source>
        <dbReference type="ARBA" id="ARBA00022989"/>
    </source>
</evidence>
<feature type="transmembrane region" description="Helical" evidence="6">
    <location>
        <begin position="95"/>
        <end position="116"/>
    </location>
</feature>
<dbReference type="FunFam" id="1.20.1260.100:FF:000001">
    <property type="entry name" value="translocator protein 2"/>
    <property type="match status" value="1"/>
</dbReference>
<evidence type="ECO:0000256" key="6">
    <source>
        <dbReference type="SAM" id="Phobius"/>
    </source>
</evidence>
<evidence type="ECO:0000256" key="5">
    <source>
        <dbReference type="ARBA" id="ARBA00023136"/>
    </source>
</evidence>
<dbReference type="InterPro" id="IPR004307">
    <property type="entry name" value="TspO_MBR"/>
</dbReference>
<reference evidence="7 8" key="1">
    <citation type="submission" date="2016-03" db="EMBL/GenBank/DDBJ databases">
        <title>Genome sequence of Nesiotobacter sp. nov., a moderately halophilic alphaproteobacterium isolated from the Yellow Sea, China.</title>
        <authorList>
            <person name="Zhang G."/>
            <person name="Zhang R."/>
        </authorList>
    </citation>
    <scope>NUCLEOTIDE SEQUENCE [LARGE SCALE GENOMIC DNA]</scope>
    <source>
        <strain evidence="7 8">WB1-6</strain>
    </source>
</reference>
<dbReference type="CDD" id="cd15904">
    <property type="entry name" value="TSPO_MBR"/>
    <property type="match status" value="1"/>
</dbReference>
<comment type="caution">
    <text evidence="7">The sequence shown here is derived from an EMBL/GenBank/DDBJ whole genome shotgun (WGS) entry which is preliminary data.</text>
</comment>
<dbReference type="PANTHER" id="PTHR10057:SF0">
    <property type="entry name" value="TRANSLOCATOR PROTEIN"/>
    <property type="match status" value="1"/>
</dbReference>
<feature type="transmembrane region" description="Helical" evidence="6">
    <location>
        <begin position="34"/>
        <end position="55"/>
    </location>
</feature>
<feature type="transmembrane region" description="Helical" evidence="6">
    <location>
        <begin position="67"/>
        <end position="89"/>
    </location>
</feature>